<keyword evidence="2" id="KW-1185">Reference proteome</keyword>
<gene>
    <name evidence="1" type="ORF">SAMN05421757_102835</name>
</gene>
<evidence type="ECO:0000313" key="1">
    <source>
        <dbReference type="EMBL" id="SNS60362.1"/>
    </source>
</evidence>
<name>A0A239FW11_9RHOB</name>
<accession>A0A239FW11</accession>
<proteinExistence type="predicted"/>
<organism evidence="1 2">
    <name type="scientific">Tropicimonas sediminicola</name>
    <dbReference type="NCBI Taxonomy" id="1031541"/>
    <lineage>
        <taxon>Bacteria</taxon>
        <taxon>Pseudomonadati</taxon>
        <taxon>Pseudomonadota</taxon>
        <taxon>Alphaproteobacteria</taxon>
        <taxon>Rhodobacterales</taxon>
        <taxon>Roseobacteraceae</taxon>
        <taxon>Tropicimonas</taxon>
    </lineage>
</organism>
<reference evidence="1 2" key="1">
    <citation type="submission" date="2017-06" db="EMBL/GenBank/DDBJ databases">
        <authorList>
            <person name="Kim H.J."/>
            <person name="Triplett B.A."/>
        </authorList>
    </citation>
    <scope>NUCLEOTIDE SEQUENCE [LARGE SCALE GENOMIC DNA]</scope>
    <source>
        <strain evidence="1 2">DSM 29339</strain>
    </source>
</reference>
<evidence type="ECO:0000313" key="2">
    <source>
        <dbReference type="Proteomes" id="UP000198426"/>
    </source>
</evidence>
<dbReference type="Proteomes" id="UP000198426">
    <property type="component" value="Unassembled WGS sequence"/>
</dbReference>
<dbReference type="EMBL" id="FZOY01000002">
    <property type="protein sequence ID" value="SNS60362.1"/>
    <property type="molecule type" value="Genomic_DNA"/>
</dbReference>
<dbReference type="AlphaFoldDB" id="A0A239FW11"/>
<protein>
    <submittedName>
        <fullName evidence="1">Uncharacterized protein</fullName>
    </submittedName>
</protein>
<sequence length="38" mass="4325">MTRRTVSAPVSPDPIRRAAWRALRLPGILPDRRDGWIA</sequence>